<feature type="region of interest" description="Disordered" evidence="1">
    <location>
        <begin position="259"/>
        <end position="461"/>
    </location>
</feature>
<dbReference type="Proteomes" id="UP001218188">
    <property type="component" value="Unassembled WGS sequence"/>
</dbReference>
<sequence length="645" mass="70947">MTPTAGDKARAAIQRRKDRLRRKKHAVAQSEYRQRRVYIKGSGDGSDSARDRNADALREKARQAMRKHRAAIKQSEERTKAMREQRREVDAEYRERQRQKVFRGDLRTLVAYSRNQHQQAALRARPANFAGGGRGQGEGWESLRREIAFAVNFKNHAEFSSNGKKTYWVIFAWPYEAVYTLKTDCLAAKGPEVDERDVIASFAEWAEVLRVWAAFCYRHHGKCEHHPHACVRTCPAHPPPEDPPEETVKRDPRVRVEVKVESRPGASVKRERGTPQLQTKAPTRRATTNTSTSTRRAATDTSTRRRRVSLTPVPRSPSDDSDVVEPGGMPLFAPDTPPPTSRKLGSAGGADVEGDEDAARSRSRRGETAAPARAVSAAATSPPTSTTLSSASSLSNSTVDAPAKGKGRAVEPRGAESSVSRARSHTRATSSTAAAPPYARAARPRGGTQSTVGASTSGASASRAIGRNDPFFVSAAGRIHDNAAAAFQDIAEGPVQAVVGWDAATMYAVRLAEKASRAGEGDGVDVDMSRVDKDKWKFLENHLPNFFNALERGRTKAFFEWVLGYYYHRFGVASLTTAWVAADTDSTLEFSAEELAVREARKRSTRRVKHSRVVSLPGAANTPPWGLKSVNAHLIWPTFCKMYSY</sequence>
<feature type="compositionally biased region" description="Low complexity" evidence="1">
    <location>
        <begin position="417"/>
        <end position="461"/>
    </location>
</feature>
<evidence type="ECO:0000313" key="2">
    <source>
        <dbReference type="EMBL" id="KAJ7038836.1"/>
    </source>
</evidence>
<feature type="region of interest" description="Disordered" evidence="1">
    <location>
        <begin position="68"/>
        <end position="94"/>
    </location>
</feature>
<feature type="region of interest" description="Disordered" evidence="1">
    <location>
        <begin position="1"/>
        <end position="55"/>
    </location>
</feature>
<name>A0AAD6T328_9AGAR</name>
<organism evidence="2 3">
    <name type="scientific">Mycena alexandri</name>
    <dbReference type="NCBI Taxonomy" id="1745969"/>
    <lineage>
        <taxon>Eukaryota</taxon>
        <taxon>Fungi</taxon>
        <taxon>Dikarya</taxon>
        <taxon>Basidiomycota</taxon>
        <taxon>Agaricomycotina</taxon>
        <taxon>Agaricomycetes</taxon>
        <taxon>Agaricomycetidae</taxon>
        <taxon>Agaricales</taxon>
        <taxon>Marasmiineae</taxon>
        <taxon>Mycenaceae</taxon>
        <taxon>Mycena</taxon>
    </lineage>
</organism>
<dbReference type="EMBL" id="JARJCM010000030">
    <property type="protein sequence ID" value="KAJ7038836.1"/>
    <property type="molecule type" value="Genomic_DNA"/>
</dbReference>
<accession>A0AAD6T328</accession>
<dbReference type="AlphaFoldDB" id="A0AAD6T328"/>
<feature type="compositionally biased region" description="Basic and acidic residues" evidence="1">
    <location>
        <begin position="357"/>
        <end position="367"/>
    </location>
</feature>
<feature type="compositionally biased region" description="Basic and acidic residues" evidence="1">
    <location>
        <begin position="259"/>
        <end position="273"/>
    </location>
</feature>
<protein>
    <submittedName>
        <fullName evidence="2">Uncharacterized protein</fullName>
    </submittedName>
</protein>
<gene>
    <name evidence="2" type="ORF">C8F04DRAFT_1179501</name>
</gene>
<feature type="compositionally biased region" description="Low complexity" evidence="1">
    <location>
        <begin position="284"/>
        <end position="301"/>
    </location>
</feature>
<reference evidence="2" key="1">
    <citation type="submission" date="2023-03" db="EMBL/GenBank/DDBJ databases">
        <title>Massive genome expansion in bonnet fungi (Mycena s.s.) driven by repeated elements and novel gene families across ecological guilds.</title>
        <authorList>
            <consortium name="Lawrence Berkeley National Laboratory"/>
            <person name="Harder C.B."/>
            <person name="Miyauchi S."/>
            <person name="Viragh M."/>
            <person name="Kuo A."/>
            <person name="Thoen E."/>
            <person name="Andreopoulos B."/>
            <person name="Lu D."/>
            <person name="Skrede I."/>
            <person name="Drula E."/>
            <person name="Henrissat B."/>
            <person name="Morin E."/>
            <person name="Kohler A."/>
            <person name="Barry K."/>
            <person name="LaButti K."/>
            <person name="Morin E."/>
            <person name="Salamov A."/>
            <person name="Lipzen A."/>
            <person name="Mereny Z."/>
            <person name="Hegedus B."/>
            <person name="Baldrian P."/>
            <person name="Stursova M."/>
            <person name="Weitz H."/>
            <person name="Taylor A."/>
            <person name="Grigoriev I.V."/>
            <person name="Nagy L.G."/>
            <person name="Martin F."/>
            <person name="Kauserud H."/>
        </authorList>
    </citation>
    <scope>NUCLEOTIDE SEQUENCE</scope>
    <source>
        <strain evidence="2">CBHHK200</strain>
    </source>
</reference>
<comment type="caution">
    <text evidence="2">The sequence shown here is derived from an EMBL/GenBank/DDBJ whole genome shotgun (WGS) entry which is preliminary data.</text>
</comment>
<proteinExistence type="predicted"/>
<evidence type="ECO:0000256" key="1">
    <source>
        <dbReference type="SAM" id="MobiDB-lite"/>
    </source>
</evidence>
<feature type="compositionally biased region" description="Basic residues" evidence="1">
    <location>
        <begin position="13"/>
        <end position="26"/>
    </location>
</feature>
<feature type="compositionally biased region" description="Basic and acidic residues" evidence="1">
    <location>
        <begin position="74"/>
        <end position="94"/>
    </location>
</feature>
<keyword evidence="3" id="KW-1185">Reference proteome</keyword>
<feature type="compositionally biased region" description="Low complexity" evidence="1">
    <location>
        <begin position="368"/>
        <end position="401"/>
    </location>
</feature>
<evidence type="ECO:0000313" key="3">
    <source>
        <dbReference type="Proteomes" id="UP001218188"/>
    </source>
</evidence>